<comment type="caution">
    <text evidence="2">The sequence shown here is derived from an EMBL/GenBank/DDBJ whole genome shotgun (WGS) entry which is preliminary data.</text>
</comment>
<dbReference type="PIRSF" id="PIRSF002599">
    <property type="entry name" value="Cold_shock_A"/>
    <property type="match status" value="1"/>
</dbReference>
<organism evidence="2 3">
    <name type="scientific">Undibacterium umbellatum</name>
    <dbReference type="NCBI Taxonomy" id="2762300"/>
    <lineage>
        <taxon>Bacteria</taxon>
        <taxon>Pseudomonadati</taxon>
        <taxon>Pseudomonadota</taxon>
        <taxon>Betaproteobacteria</taxon>
        <taxon>Burkholderiales</taxon>
        <taxon>Oxalobacteraceae</taxon>
        <taxon>Undibacterium</taxon>
    </lineage>
</organism>
<gene>
    <name evidence="2" type="ORF">H8L47_03005</name>
</gene>
<evidence type="ECO:0000313" key="2">
    <source>
        <dbReference type="EMBL" id="MBC3906532.1"/>
    </source>
</evidence>
<protein>
    <submittedName>
        <fullName evidence="2">DUF1294 domain-containing protein</fullName>
    </submittedName>
</protein>
<name>A0ABR6Z419_9BURK</name>
<keyword evidence="3" id="KW-1185">Reference proteome</keyword>
<keyword evidence="1" id="KW-1133">Transmembrane helix</keyword>
<feature type="transmembrane region" description="Helical" evidence="1">
    <location>
        <begin position="56"/>
        <end position="75"/>
    </location>
</feature>
<reference evidence="2 3" key="1">
    <citation type="submission" date="2020-08" db="EMBL/GenBank/DDBJ databases">
        <title>Novel species isolated from subtropical streams in China.</title>
        <authorList>
            <person name="Lu H."/>
        </authorList>
    </citation>
    <scope>NUCLEOTIDE SEQUENCE [LARGE SCALE GENOMIC DNA]</scope>
    <source>
        <strain evidence="2 3">NL8W</strain>
    </source>
</reference>
<dbReference type="InterPro" id="IPR010718">
    <property type="entry name" value="DUF1294"/>
</dbReference>
<sequence length="76" mass="8490">MSIITLIMYGLDKAAARKRESRISERSLLLCGLACGWPGGMLAQRLFRHKTVKPSFRIAFAGTVIFNCLVLSMLFL</sequence>
<dbReference type="Pfam" id="PF06961">
    <property type="entry name" value="DUF1294"/>
    <property type="match status" value="1"/>
</dbReference>
<keyword evidence="1" id="KW-0812">Transmembrane</keyword>
<keyword evidence="1" id="KW-0472">Membrane</keyword>
<proteinExistence type="predicted"/>
<accession>A0ABR6Z419</accession>
<dbReference type="EMBL" id="JACOFX010000001">
    <property type="protein sequence ID" value="MBC3906532.1"/>
    <property type="molecule type" value="Genomic_DNA"/>
</dbReference>
<dbReference type="InterPro" id="IPR012156">
    <property type="entry name" value="Cold_shock_CspA"/>
</dbReference>
<evidence type="ECO:0000256" key="1">
    <source>
        <dbReference type="SAM" id="Phobius"/>
    </source>
</evidence>
<dbReference type="Proteomes" id="UP000646911">
    <property type="component" value="Unassembled WGS sequence"/>
</dbReference>
<evidence type="ECO:0000313" key="3">
    <source>
        <dbReference type="Proteomes" id="UP000646911"/>
    </source>
</evidence>